<feature type="transmembrane region" description="Helical" evidence="1">
    <location>
        <begin position="109"/>
        <end position="129"/>
    </location>
</feature>
<feature type="transmembrane region" description="Helical" evidence="1">
    <location>
        <begin position="149"/>
        <end position="175"/>
    </location>
</feature>
<dbReference type="STRING" id="55207.KP22_01525"/>
<dbReference type="AlphaFoldDB" id="A0A093RUG3"/>
<proteinExistence type="predicted"/>
<feature type="transmembrane region" description="Helical" evidence="1">
    <location>
        <begin position="182"/>
        <end position="202"/>
    </location>
</feature>
<evidence type="ECO:0000256" key="1">
    <source>
        <dbReference type="SAM" id="Phobius"/>
    </source>
</evidence>
<organism evidence="2 3">
    <name type="scientific">Pectobacterium betavasculorum</name>
    <dbReference type="NCBI Taxonomy" id="55207"/>
    <lineage>
        <taxon>Bacteria</taxon>
        <taxon>Pseudomonadati</taxon>
        <taxon>Pseudomonadota</taxon>
        <taxon>Gammaproteobacteria</taxon>
        <taxon>Enterobacterales</taxon>
        <taxon>Pectobacteriaceae</taxon>
        <taxon>Pectobacterium</taxon>
    </lineage>
</organism>
<feature type="transmembrane region" description="Helical" evidence="1">
    <location>
        <begin position="222"/>
        <end position="241"/>
    </location>
</feature>
<dbReference type="eggNOG" id="ENOG502ZC5Y">
    <property type="taxonomic scope" value="Bacteria"/>
</dbReference>
<evidence type="ECO:0000313" key="2">
    <source>
        <dbReference type="EMBL" id="KFX06797.1"/>
    </source>
</evidence>
<feature type="transmembrane region" description="Helical" evidence="1">
    <location>
        <begin position="283"/>
        <end position="310"/>
    </location>
</feature>
<dbReference type="Pfam" id="PF14897">
    <property type="entry name" value="EpsG"/>
    <property type="match status" value="1"/>
</dbReference>
<evidence type="ECO:0008006" key="4">
    <source>
        <dbReference type="Google" id="ProtNLM"/>
    </source>
</evidence>
<dbReference type="EMBL" id="JQHM01000001">
    <property type="protein sequence ID" value="KFX06797.1"/>
    <property type="molecule type" value="Genomic_DNA"/>
</dbReference>
<keyword evidence="1" id="KW-0812">Transmembrane</keyword>
<keyword evidence="1" id="KW-1133">Transmembrane helix</keyword>
<protein>
    <recommendedName>
        <fullName evidence="4">EpsG family protein</fullName>
    </recommendedName>
</protein>
<name>A0A093RUG3_9GAMM</name>
<dbReference type="Proteomes" id="UP000032874">
    <property type="component" value="Unassembled WGS sequence"/>
</dbReference>
<evidence type="ECO:0000313" key="3">
    <source>
        <dbReference type="Proteomes" id="UP000032874"/>
    </source>
</evidence>
<sequence length="327" mass="38086">MKKNILIVRKKSLGDFFLLYMAIIPFFTYLVGYKNLNYWIDNQTYQNYFFLAQYNSYIEIIKNGVDPLFIMFMKIFSSFEDGYTYFLIVCAFITLVFKFAGLKKSTNNFIVLLALYSSYLLCLHDYVQIRIALSMAFVAFGIYSGKSKVIISTSFFIAILMHVTSIIVILPYLFYTRFGARWFAIVIISSLFLPMLFFSGIIKNARLETYIELAKYKEQYATANIFASQPILQILGLLYIYISPKLKDNIKSFEYLFSILGVLFFYMFIQVPVLSFRLFEITMFFYIILLSRVFSSSKIIMIICSLYVLVGIKNMFFGESALITLGN</sequence>
<keyword evidence="1" id="KW-0472">Membrane</keyword>
<feature type="transmembrane region" description="Helical" evidence="1">
    <location>
        <begin position="253"/>
        <end position="271"/>
    </location>
</feature>
<feature type="transmembrane region" description="Helical" evidence="1">
    <location>
        <begin position="12"/>
        <end position="32"/>
    </location>
</feature>
<reference evidence="2 3" key="1">
    <citation type="submission" date="2014-08" db="EMBL/GenBank/DDBJ databases">
        <title>Genome sequences of NCPPB Pectobacterium isolates.</title>
        <authorList>
            <person name="Glover R.H."/>
            <person name="Sapp M."/>
            <person name="Elphinstone J."/>
        </authorList>
    </citation>
    <scope>NUCLEOTIDE SEQUENCE [LARGE SCALE GENOMIC DNA]</scope>
    <source>
        <strain evidence="2 3">NCPPB 2795</strain>
    </source>
</reference>
<feature type="transmembrane region" description="Helical" evidence="1">
    <location>
        <begin position="83"/>
        <end position="102"/>
    </location>
</feature>
<gene>
    <name evidence="2" type="ORF">KP22_01525</name>
</gene>
<dbReference type="InterPro" id="IPR049458">
    <property type="entry name" value="EpsG-like"/>
</dbReference>
<accession>A0A093RUG3</accession>
<dbReference type="RefSeq" id="WP_039321957.1">
    <property type="nucleotide sequence ID" value="NZ_JAODTE010000008.1"/>
</dbReference>
<comment type="caution">
    <text evidence="2">The sequence shown here is derived from an EMBL/GenBank/DDBJ whole genome shotgun (WGS) entry which is preliminary data.</text>
</comment>